<gene>
    <name evidence="3" type="ORF">CP982_00730</name>
    <name evidence="2" type="ORF">FHS40_007014</name>
</gene>
<dbReference type="Proteomes" id="UP000549009">
    <property type="component" value="Unassembled WGS sequence"/>
</dbReference>
<dbReference type="AlphaFoldDB" id="A0A5P2WZ42"/>
<keyword evidence="1" id="KW-0732">Signal</keyword>
<dbReference type="KEGG" id="sspb:CP982_00730"/>
<feature type="signal peptide" evidence="1">
    <location>
        <begin position="1"/>
        <end position="31"/>
    </location>
</feature>
<feature type="chain" id="PRO_5044623020" evidence="1">
    <location>
        <begin position="32"/>
        <end position="127"/>
    </location>
</feature>
<protein>
    <submittedName>
        <fullName evidence="3">Uncharacterized protein</fullName>
    </submittedName>
</protein>
<accession>A0A5P2WZ42</accession>
<reference evidence="2 5" key="2">
    <citation type="submission" date="2020-08" db="EMBL/GenBank/DDBJ databases">
        <title>Genomic Encyclopedia of Type Strains, Phase III (KMG-III): the genomes of soil and plant-associated and newly described type strains.</title>
        <authorList>
            <person name="Whitman W."/>
        </authorList>
    </citation>
    <scope>NUCLEOTIDE SEQUENCE [LARGE SCALE GENOMIC DNA]</scope>
    <source>
        <strain evidence="2 5">CECT 3146</strain>
    </source>
</reference>
<dbReference type="EMBL" id="JACHJD010000016">
    <property type="protein sequence ID" value="MBB5107893.1"/>
    <property type="molecule type" value="Genomic_DNA"/>
</dbReference>
<evidence type="ECO:0000256" key="1">
    <source>
        <dbReference type="SAM" id="SignalP"/>
    </source>
</evidence>
<dbReference type="PROSITE" id="PS51318">
    <property type="entry name" value="TAT"/>
    <property type="match status" value="1"/>
</dbReference>
<dbReference type="OrthoDB" id="9989107at2"/>
<sequence length="127" mass="13020">MRHRSRHVLATGAVLAAATSVVVTTAPPAQAATTTHCSTSTSFALLPTGQGYLFPNLRAPAAGCDFVDNGAPYHFTVDTATTTVFTGGGQTQSYTVKNLQTECASAGMGNGYVGAYGCHVPGTAHKR</sequence>
<name>A0A5P2WZ42_STRST</name>
<proteinExistence type="predicted"/>
<dbReference type="RefSeq" id="WP_150508656.1">
    <property type="nucleotide sequence ID" value="NZ_BMSQ01000029.1"/>
</dbReference>
<dbReference type="Proteomes" id="UP000326505">
    <property type="component" value="Chromosome"/>
</dbReference>
<keyword evidence="5" id="KW-1185">Reference proteome</keyword>
<evidence type="ECO:0000313" key="5">
    <source>
        <dbReference type="Proteomes" id="UP000549009"/>
    </source>
</evidence>
<evidence type="ECO:0000313" key="2">
    <source>
        <dbReference type="EMBL" id="MBB5107893.1"/>
    </source>
</evidence>
<dbReference type="InterPro" id="IPR006311">
    <property type="entry name" value="TAT_signal"/>
</dbReference>
<evidence type="ECO:0000313" key="4">
    <source>
        <dbReference type="Proteomes" id="UP000326505"/>
    </source>
</evidence>
<organism evidence="3 4">
    <name type="scientific">Streptomyces spectabilis</name>
    <dbReference type="NCBI Taxonomy" id="68270"/>
    <lineage>
        <taxon>Bacteria</taxon>
        <taxon>Bacillati</taxon>
        <taxon>Actinomycetota</taxon>
        <taxon>Actinomycetes</taxon>
        <taxon>Kitasatosporales</taxon>
        <taxon>Streptomycetaceae</taxon>
        <taxon>Streptomyces</taxon>
    </lineage>
</organism>
<evidence type="ECO:0000313" key="3">
    <source>
        <dbReference type="EMBL" id="QEV57441.1"/>
    </source>
</evidence>
<dbReference type="EMBL" id="CP023690">
    <property type="protein sequence ID" value="QEV57441.1"/>
    <property type="molecule type" value="Genomic_DNA"/>
</dbReference>
<reference evidence="3 4" key="1">
    <citation type="submission" date="2017-09" db="EMBL/GenBank/DDBJ databases">
        <authorList>
            <person name="Lee N."/>
            <person name="Cho B.-K."/>
        </authorList>
    </citation>
    <scope>NUCLEOTIDE SEQUENCE [LARGE SCALE GENOMIC DNA]</scope>
    <source>
        <strain evidence="3 4">ATCC 27465</strain>
    </source>
</reference>